<organism evidence="1 2">
    <name type="scientific">Pyronema omphalodes (strain CBS 100304)</name>
    <name type="common">Pyronema confluens</name>
    <dbReference type="NCBI Taxonomy" id="1076935"/>
    <lineage>
        <taxon>Eukaryota</taxon>
        <taxon>Fungi</taxon>
        <taxon>Dikarya</taxon>
        <taxon>Ascomycota</taxon>
        <taxon>Pezizomycotina</taxon>
        <taxon>Pezizomycetes</taxon>
        <taxon>Pezizales</taxon>
        <taxon>Pyronemataceae</taxon>
        <taxon>Pyronema</taxon>
    </lineage>
</organism>
<dbReference type="AlphaFoldDB" id="U4LNC2"/>
<accession>U4LNC2</accession>
<gene>
    <name evidence="1" type="ORF">PCON_01158</name>
</gene>
<protein>
    <submittedName>
        <fullName evidence="1">Uncharacterized protein</fullName>
    </submittedName>
</protein>
<dbReference type="EMBL" id="HF936091">
    <property type="protein sequence ID" value="CCX33448.1"/>
    <property type="molecule type" value="Genomic_DNA"/>
</dbReference>
<evidence type="ECO:0000313" key="1">
    <source>
        <dbReference type="EMBL" id="CCX33448.1"/>
    </source>
</evidence>
<name>U4LNC2_PYROM</name>
<sequence length="66" mass="7097">MVIFARLRPESPKIIIPYSALMSYLAMETTILHEPHVVVEPCSSRPNPSVLGMGIKAATSSGISNS</sequence>
<reference evidence="1 2" key="1">
    <citation type="journal article" date="2013" name="PLoS Genet.">
        <title>The genome and development-dependent transcriptomes of Pyronema confluens: a window into fungal evolution.</title>
        <authorList>
            <person name="Traeger S."/>
            <person name="Altegoer F."/>
            <person name="Freitag M."/>
            <person name="Gabaldon T."/>
            <person name="Kempken F."/>
            <person name="Kumar A."/>
            <person name="Marcet-Houben M."/>
            <person name="Poggeler S."/>
            <person name="Stajich J.E."/>
            <person name="Nowrousian M."/>
        </authorList>
    </citation>
    <scope>NUCLEOTIDE SEQUENCE [LARGE SCALE GENOMIC DNA]</scope>
    <source>
        <strain evidence="2">CBS 100304</strain>
        <tissue evidence="1">Vegetative mycelium</tissue>
    </source>
</reference>
<keyword evidence="2" id="KW-1185">Reference proteome</keyword>
<evidence type="ECO:0000313" key="2">
    <source>
        <dbReference type="Proteomes" id="UP000018144"/>
    </source>
</evidence>
<dbReference type="Proteomes" id="UP000018144">
    <property type="component" value="Unassembled WGS sequence"/>
</dbReference>
<proteinExistence type="predicted"/>